<protein>
    <submittedName>
        <fullName evidence="1">Uncharacterized protein</fullName>
    </submittedName>
</protein>
<dbReference type="OMA" id="YLYQRIC"/>
<dbReference type="STRING" id="154538.A0A1M2VZN0"/>
<sequence>MFDPSSSDSEEYDAYERQLGPNPSLALVQYPQIEQLRTTLSETLPYCCGTIVLPTDNVMLYYGKTELAKRLDLLHASEAALDDLEATCEPARLGTTKRGVVHTGYRPAGQLAREHFAINLDVEHLGVLEAVRTGLFTGKEQHRSVQAELREMNIYGKGSFFKSHKDTPRSTSMFASLVLIFPTSHTGGVLGIQHDGGHWAFDAAAVLADASRTIPRVAYVAVYSDVEHEVVQVTSGHRVTITYDLYYTDEPQLGLAASVEVIQPRGASGSELKKTLTSLLQDASFLPNGGTLGFGLRHSYPFPASFSAHEDSTLDVLQDKLKGVDAALFRACSELIGVAPVFYTIFEASDQVATDGRRALVACPSVVKFHSHDLDNQDELPVWEKLCRKWDGALINFPPEQLAPKEPTAIQSWVVHWVTPLSEVNRVKTRFAAYAGEPMIGYLYQRICMLVKVGPPGSRLAV</sequence>
<keyword evidence="2" id="KW-1185">Reference proteome</keyword>
<proteinExistence type="predicted"/>
<reference evidence="1 2" key="1">
    <citation type="submission" date="2016-10" db="EMBL/GenBank/DDBJ databases">
        <title>Genome sequence of the basidiomycete white-rot fungus Trametes pubescens.</title>
        <authorList>
            <person name="Makela M.R."/>
            <person name="Granchi Z."/>
            <person name="Peng M."/>
            <person name="De Vries R.P."/>
            <person name="Grigoriev I."/>
            <person name="Riley R."/>
            <person name="Hilden K."/>
        </authorList>
    </citation>
    <scope>NUCLEOTIDE SEQUENCE [LARGE SCALE GENOMIC DNA]</scope>
    <source>
        <strain evidence="1 2">FBCC735</strain>
    </source>
</reference>
<dbReference type="PANTHER" id="PTHR33099">
    <property type="entry name" value="FE2OG DIOXYGENASE DOMAIN-CONTAINING PROTEIN"/>
    <property type="match status" value="1"/>
</dbReference>
<dbReference type="OrthoDB" id="27483at2759"/>
<dbReference type="Proteomes" id="UP000184267">
    <property type="component" value="Unassembled WGS sequence"/>
</dbReference>
<comment type="caution">
    <text evidence="1">The sequence shown here is derived from an EMBL/GenBank/DDBJ whole genome shotgun (WGS) entry which is preliminary data.</text>
</comment>
<accession>A0A1M2VZN0</accession>
<dbReference type="PANTHER" id="PTHR33099:SF14">
    <property type="entry name" value="PROLYL 4-HYDROXYLASE ALPHA SUBUNIT FE(2+) 2OG DIOXYGENASE DOMAIN-CONTAINING PROTEIN"/>
    <property type="match status" value="1"/>
</dbReference>
<evidence type="ECO:0000313" key="2">
    <source>
        <dbReference type="Proteomes" id="UP000184267"/>
    </source>
</evidence>
<dbReference type="Gene3D" id="2.60.120.620">
    <property type="entry name" value="q2cbj1_9rhob like domain"/>
    <property type="match status" value="1"/>
</dbReference>
<gene>
    <name evidence="1" type="ORF">TRAPUB_10463</name>
</gene>
<evidence type="ECO:0000313" key="1">
    <source>
        <dbReference type="EMBL" id="OJT12986.1"/>
    </source>
</evidence>
<dbReference type="AlphaFoldDB" id="A0A1M2VZN0"/>
<name>A0A1M2VZN0_TRAPU</name>
<organism evidence="1 2">
    <name type="scientific">Trametes pubescens</name>
    <name type="common">White-rot fungus</name>
    <dbReference type="NCBI Taxonomy" id="154538"/>
    <lineage>
        <taxon>Eukaryota</taxon>
        <taxon>Fungi</taxon>
        <taxon>Dikarya</taxon>
        <taxon>Basidiomycota</taxon>
        <taxon>Agaricomycotina</taxon>
        <taxon>Agaricomycetes</taxon>
        <taxon>Polyporales</taxon>
        <taxon>Polyporaceae</taxon>
        <taxon>Trametes</taxon>
    </lineage>
</organism>
<dbReference type="EMBL" id="MNAD01000441">
    <property type="protein sequence ID" value="OJT12986.1"/>
    <property type="molecule type" value="Genomic_DNA"/>
</dbReference>